<dbReference type="VEuPathDB" id="FungiDB:G647_07863"/>
<reference evidence="1 2" key="1">
    <citation type="submission" date="2013-03" db="EMBL/GenBank/DDBJ databases">
        <title>The Genome Sequence of Cladophialophora carrionii CBS 160.54.</title>
        <authorList>
            <consortium name="The Broad Institute Genomics Platform"/>
            <person name="Cuomo C."/>
            <person name="de Hoog S."/>
            <person name="Gorbushina A."/>
            <person name="Walker B."/>
            <person name="Young S.K."/>
            <person name="Zeng Q."/>
            <person name="Gargeya S."/>
            <person name="Fitzgerald M."/>
            <person name="Haas B."/>
            <person name="Abouelleil A."/>
            <person name="Allen A.W."/>
            <person name="Alvarado L."/>
            <person name="Arachchi H.M."/>
            <person name="Berlin A.M."/>
            <person name="Chapman S.B."/>
            <person name="Gainer-Dewar J."/>
            <person name="Goldberg J."/>
            <person name="Griggs A."/>
            <person name="Gujja S."/>
            <person name="Hansen M."/>
            <person name="Howarth C."/>
            <person name="Imamovic A."/>
            <person name="Ireland A."/>
            <person name="Larimer J."/>
            <person name="McCowan C."/>
            <person name="Murphy C."/>
            <person name="Pearson M."/>
            <person name="Poon T.W."/>
            <person name="Priest M."/>
            <person name="Roberts A."/>
            <person name="Saif S."/>
            <person name="Shea T."/>
            <person name="Sisk P."/>
            <person name="Sykes S."/>
            <person name="Wortman J."/>
            <person name="Nusbaum C."/>
            <person name="Birren B."/>
        </authorList>
    </citation>
    <scope>NUCLEOTIDE SEQUENCE [LARGE SCALE GENOMIC DNA]</scope>
    <source>
        <strain evidence="1 2">CBS 160.54</strain>
    </source>
</reference>
<sequence length="306" mass="34571">MSEAGDVPSPLKLTFAVEIEHLFGIKQNEVAVKPEYAWLRPENCAVETDGVLMSLPEWYPESYNPDDKQHRTELYLAGLRQAAKIVRTNAGQDAPMLEVRLYSDPEDVSDQYLNWKLTLEDAVPVPTSAEELTEHSRFQQQIRVTDFNDWQLTGLELISRALKVPELDADGLHSNGLQELHDHLNAIPKHCNLEAPYFFTTGPELGSVHVHVGVQPSAECEQEDLSTEFLQHLAFICMVFEDTITLLHHPERQGYQGTKAFKYAKSNRTAIKASEHSCTIAPLFSCEEAFLKIFEVDVIRLVGLLQ</sequence>
<dbReference type="Proteomes" id="UP000030678">
    <property type="component" value="Unassembled WGS sequence"/>
</dbReference>
<accession>V9D4D5</accession>
<dbReference type="RefSeq" id="XP_008730397.1">
    <property type="nucleotide sequence ID" value="XM_008732175.1"/>
</dbReference>
<dbReference type="HOGENOM" id="CLU_900178_0_0_1"/>
<proteinExistence type="predicted"/>
<evidence type="ECO:0000313" key="2">
    <source>
        <dbReference type="Proteomes" id="UP000030678"/>
    </source>
</evidence>
<protein>
    <submittedName>
        <fullName evidence="1">Uncharacterized protein</fullName>
    </submittedName>
</protein>
<evidence type="ECO:0000313" key="1">
    <source>
        <dbReference type="EMBL" id="ETI21516.1"/>
    </source>
</evidence>
<dbReference type="AlphaFoldDB" id="V9D4D5"/>
<dbReference type="OrthoDB" id="412402at2759"/>
<dbReference type="GeneID" id="19986356"/>
<gene>
    <name evidence="1" type="ORF">G647_07863</name>
</gene>
<dbReference type="EMBL" id="KB822707">
    <property type="protein sequence ID" value="ETI21516.1"/>
    <property type="molecule type" value="Genomic_DNA"/>
</dbReference>
<name>V9D4D5_9EURO</name>
<organism evidence="1 2">
    <name type="scientific">Cladophialophora carrionii CBS 160.54</name>
    <dbReference type="NCBI Taxonomy" id="1279043"/>
    <lineage>
        <taxon>Eukaryota</taxon>
        <taxon>Fungi</taxon>
        <taxon>Dikarya</taxon>
        <taxon>Ascomycota</taxon>
        <taxon>Pezizomycotina</taxon>
        <taxon>Eurotiomycetes</taxon>
        <taxon>Chaetothyriomycetidae</taxon>
        <taxon>Chaetothyriales</taxon>
        <taxon>Herpotrichiellaceae</taxon>
        <taxon>Cladophialophora</taxon>
    </lineage>
</organism>